<protein>
    <submittedName>
        <fullName evidence="3">Uncharacterized protein</fullName>
    </submittedName>
</protein>
<gene>
    <name evidence="3" type="ORF">PF006_g25821</name>
</gene>
<dbReference type="EMBL" id="QXGA01003114">
    <property type="protein sequence ID" value="KAE9087365.1"/>
    <property type="molecule type" value="Genomic_DNA"/>
</dbReference>
<dbReference type="Proteomes" id="UP000440732">
    <property type="component" value="Unassembled WGS sequence"/>
</dbReference>
<proteinExistence type="predicted"/>
<reference evidence="3 4" key="1">
    <citation type="submission" date="2018-08" db="EMBL/GenBank/DDBJ databases">
        <title>Genomic investigation of the strawberry pathogen Phytophthora fragariae indicates pathogenicity is determined by transcriptional variation in three key races.</title>
        <authorList>
            <person name="Adams T.M."/>
            <person name="Armitage A.D."/>
            <person name="Sobczyk M.K."/>
            <person name="Bates H.J."/>
            <person name="Dunwell J.M."/>
            <person name="Nellist C.F."/>
            <person name="Harrison R.J."/>
        </authorList>
    </citation>
    <scope>NUCLEOTIDE SEQUENCE [LARGE SCALE GENOMIC DNA]</scope>
    <source>
        <strain evidence="3 4">NOV-5</strain>
    </source>
</reference>
<keyword evidence="2" id="KW-0472">Membrane</keyword>
<dbReference type="AlphaFoldDB" id="A0A6A3R1T5"/>
<accession>A0A6A3R1T5</accession>
<keyword evidence="2" id="KW-1133">Transmembrane helix</keyword>
<evidence type="ECO:0000256" key="1">
    <source>
        <dbReference type="SAM" id="MobiDB-lite"/>
    </source>
</evidence>
<feature type="region of interest" description="Disordered" evidence="1">
    <location>
        <begin position="1"/>
        <end position="30"/>
    </location>
</feature>
<sequence>MAEAPPGQKRKRAGHQSRTRTRDSASWPLRSPALHADVTMGLPAVLVMGLPAVLAVLLLMDLAVALPVDLTAAAMATGTPDPSERQAEPGVLGVLSRRGGGACVGAIVV</sequence>
<evidence type="ECO:0000256" key="2">
    <source>
        <dbReference type="SAM" id="Phobius"/>
    </source>
</evidence>
<comment type="caution">
    <text evidence="3">The sequence shown here is derived from an EMBL/GenBank/DDBJ whole genome shotgun (WGS) entry which is preliminary data.</text>
</comment>
<feature type="transmembrane region" description="Helical" evidence="2">
    <location>
        <begin position="40"/>
        <end position="60"/>
    </location>
</feature>
<keyword evidence="2" id="KW-0812">Transmembrane</keyword>
<name>A0A6A3R1T5_9STRA</name>
<feature type="compositionally biased region" description="Basic residues" evidence="1">
    <location>
        <begin position="8"/>
        <end position="19"/>
    </location>
</feature>
<evidence type="ECO:0000313" key="4">
    <source>
        <dbReference type="Proteomes" id="UP000440732"/>
    </source>
</evidence>
<organism evidence="3 4">
    <name type="scientific">Phytophthora fragariae</name>
    <dbReference type="NCBI Taxonomy" id="53985"/>
    <lineage>
        <taxon>Eukaryota</taxon>
        <taxon>Sar</taxon>
        <taxon>Stramenopiles</taxon>
        <taxon>Oomycota</taxon>
        <taxon>Peronosporomycetes</taxon>
        <taxon>Peronosporales</taxon>
        <taxon>Peronosporaceae</taxon>
        <taxon>Phytophthora</taxon>
    </lineage>
</organism>
<evidence type="ECO:0000313" key="3">
    <source>
        <dbReference type="EMBL" id="KAE9087365.1"/>
    </source>
</evidence>